<protein>
    <submittedName>
        <fullName evidence="9">tRNA glutamyl-Q(34) synthetase GluQRS</fullName>
    </submittedName>
</protein>
<keyword evidence="3 7" id="KW-0547">Nucleotide-binding</keyword>
<evidence type="ECO:0000313" key="9">
    <source>
        <dbReference type="EMBL" id="MCB5162581.1"/>
    </source>
</evidence>
<keyword evidence="4" id="KW-0862">Zinc</keyword>
<dbReference type="NCBIfam" id="NF004314">
    <property type="entry name" value="PRK05710.1-3"/>
    <property type="match status" value="1"/>
</dbReference>
<name>A0A9X1LF43_9GAMM</name>
<dbReference type="GO" id="GO:0005524">
    <property type="term" value="F:ATP binding"/>
    <property type="evidence" value="ECO:0007669"/>
    <property type="project" value="UniProtKB-KW"/>
</dbReference>
<dbReference type="InterPro" id="IPR022380">
    <property type="entry name" value="Glu-Q_tRNA(Asp)_Synthase"/>
</dbReference>
<feature type="domain" description="Glutamyl/glutaminyl-tRNA synthetase class Ib catalytic" evidence="8">
    <location>
        <begin position="14"/>
        <end position="243"/>
    </location>
</feature>
<sequence>MVANHTNNRLVAYRGRFAPSPTGPLHFGSLVSALASYLDAKKYQGEWIVRLEDVDGTRCKAQYAEQILATLHSYELVSDSPVRIQSQHTNDYENFLHTLRSQGVLFPCNCTRQSLADYQGQHPHQCNSTIEQPHSWRLQTSSHHYRCQDAVQGTLSFCHALAENSPVLKRKDGYFSYQLAVVVDDHLQGITHLVRGADLIDTTAQQLHLYALFGWTAPYLCHIPLIVDRDGNKISKQNHAKAIQNGHLPTLIRALHYLHIRFDKTPDSIKSALTFAVQQWSPESLKGTLTIPLEEQDQHLL</sequence>
<keyword evidence="10" id="KW-1185">Reference proteome</keyword>
<dbReference type="PRINTS" id="PR00987">
    <property type="entry name" value="TRNASYNTHGLU"/>
</dbReference>
<proteinExistence type="inferred from homology"/>
<gene>
    <name evidence="9" type="primary">gluQRS</name>
    <name evidence="9" type="ORF">LG368_11810</name>
</gene>
<dbReference type="GO" id="GO:0006400">
    <property type="term" value="P:tRNA modification"/>
    <property type="evidence" value="ECO:0007669"/>
    <property type="project" value="InterPro"/>
</dbReference>
<dbReference type="GO" id="GO:0005829">
    <property type="term" value="C:cytosol"/>
    <property type="evidence" value="ECO:0007669"/>
    <property type="project" value="TreeGrafter"/>
</dbReference>
<dbReference type="GO" id="GO:0004818">
    <property type="term" value="F:glutamate-tRNA ligase activity"/>
    <property type="evidence" value="ECO:0007669"/>
    <property type="project" value="TreeGrafter"/>
</dbReference>
<keyword evidence="2" id="KW-0479">Metal-binding</keyword>
<keyword evidence="5 7" id="KW-0067">ATP-binding</keyword>
<evidence type="ECO:0000313" key="10">
    <source>
        <dbReference type="Proteomes" id="UP001139095"/>
    </source>
</evidence>
<dbReference type="NCBIfam" id="TIGR03838">
    <property type="entry name" value="queuosine_YadB"/>
    <property type="match status" value="1"/>
</dbReference>
<keyword evidence="1 7" id="KW-0436">Ligase</keyword>
<evidence type="ECO:0000256" key="3">
    <source>
        <dbReference type="ARBA" id="ARBA00022741"/>
    </source>
</evidence>
<dbReference type="InterPro" id="IPR000924">
    <property type="entry name" value="Glu/Gln-tRNA-synth"/>
</dbReference>
<dbReference type="Proteomes" id="UP001139095">
    <property type="component" value="Unassembled WGS sequence"/>
</dbReference>
<dbReference type="AlphaFoldDB" id="A0A9X1LF43"/>
<evidence type="ECO:0000259" key="8">
    <source>
        <dbReference type="Pfam" id="PF00749"/>
    </source>
</evidence>
<dbReference type="InterPro" id="IPR049940">
    <property type="entry name" value="GluQ/Sye"/>
</dbReference>
<dbReference type="Pfam" id="PF00749">
    <property type="entry name" value="tRNA-synt_1c"/>
    <property type="match status" value="1"/>
</dbReference>
<dbReference type="GO" id="GO:0008270">
    <property type="term" value="F:zinc ion binding"/>
    <property type="evidence" value="ECO:0007669"/>
    <property type="project" value="InterPro"/>
</dbReference>
<comment type="similarity">
    <text evidence="7">Belongs to the class-I aminoacyl-tRNA synthetase family.</text>
</comment>
<dbReference type="InterPro" id="IPR020058">
    <property type="entry name" value="Glu/Gln-tRNA-synth_Ib_cat-dom"/>
</dbReference>
<evidence type="ECO:0000256" key="6">
    <source>
        <dbReference type="ARBA" id="ARBA00023146"/>
    </source>
</evidence>
<dbReference type="GO" id="GO:0006424">
    <property type="term" value="P:glutamyl-tRNA aminoacylation"/>
    <property type="evidence" value="ECO:0007669"/>
    <property type="project" value="InterPro"/>
</dbReference>
<evidence type="ECO:0000256" key="5">
    <source>
        <dbReference type="ARBA" id="ARBA00022840"/>
    </source>
</evidence>
<dbReference type="PANTHER" id="PTHR43311:SF1">
    <property type="entry name" value="GLUTAMYL-Q TRNA(ASP) SYNTHETASE"/>
    <property type="match status" value="1"/>
</dbReference>
<dbReference type="PANTHER" id="PTHR43311">
    <property type="entry name" value="GLUTAMATE--TRNA LIGASE"/>
    <property type="match status" value="1"/>
</dbReference>
<organism evidence="9 10">
    <name type="scientific">Marinomonas algarum</name>
    <dbReference type="NCBI Taxonomy" id="2883105"/>
    <lineage>
        <taxon>Bacteria</taxon>
        <taxon>Pseudomonadati</taxon>
        <taxon>Pseudomonadota</taxon>
        <taxon>Gammaproteobacteria</taxon>
        <taxon>Oceanospirillales</taxon>
        <taxon>Oceanospirillaceae</taxon>
        <taxon>Marinomonas</taxon>
    </lineage>
</organism>
<evidence type="ECO:0000256" key="4">
    <source>
        <dbReference type="ARBA" id="ARBA00022833"/>
    </source>
</evidence>
<evidence type="ECO:0000256" key="2">
    <source>
        <dbReference type="ARBA" id="ARBA00022723"/>
    </source>
</evidence>
<keyword evidence="6 7" id="KW-0030">Aminoacyl-tRNA synthetase</keyword>
<dbReference type="InterPro" id="IPR014729">
    <property type="entry name" value="Rossmann-like_a/b/a_fold"/>
</dbReference>
<dbReference type="Gene3D" id="3.40.50.620">
    <property type="entry name" value="HUPs"/>
    <property type="match status" value="1"/>
</dbReference>
<keyword evidence="7" id="KW-0648">Protein biosynthesis</keyword>
<accession>A0A9X1LF43</accession>
<comment type="caution">
    <text evidence="9">The sequence shown here is derived from an EMBL/GenBank/DDBJ whole genome shotgun (WGS) entry which is preliminary data.</text>
</comment>
<evidence type="ECO:0000256" key="1">
    <source>
        <dbReference type="ARBA" id="ARBA00022598"/>
    </source>
</evidence>
<dbReference type="SUPFAM" id="SSF52374">
    <property type="entry name" value="Nucleotidylyl transferase"/>
    <property type="match status" value="1"/>
</dbReference>
<reference evidence="9" key="1">
    <citation type="submission" date="2021-10" db="EMBL/GenBank/DDBJ databases">
        <title>Marinomonas pontica sp. nov., isolated from the Black Sea.</title>
        <authorList>
            <person name="Zhao L.-H."/>
            <person name="Xue J.-H."/>
        </authorList>
    </citation>
    <scope>NUCLEOTIDE SEQUENCE</scope>
    <source>
        <strain evidence="9">E8</strain>
    </source>
</reference>
<dbReference type="RefSeq" id="WP_226754926.1">
    <property type="nucleotide sequence ID" value="NZ_JAJATW010000018.1"/>
</dbReference>
<evidence type="ECO:0000256" key="7">
    <source>
        <dbReference type="RuleBase" id="RU363037"/>
    </source>
</evidence>
<dbReference type="EMBL" id="JAJATW010000018">
    <property type="protein sequence ID" value="MCB5162581.1"/>
    <property type="molecule type" value="Genomic_DNA"/>
</dbReference>